<comment type="catalytic activity">
    <reaction evidence="6">
        <text>Exonucleolytic cleavage in either 5'- to 3'- or 3'- to 5'-direction to yield nucleoside 5'-phosphates.</text>
        <dbReference type="EC" id="3.1.11.6"/>
    </reaction>
</comment>
<dbReference type="EC" id="3.1.11.6" evidence="6"/>
<dbReference type="HAMAP" id="MF_00337">
    <property type="entry name" value="Exonuc_7_S"/>
    <property type="match status" value="1"/>
</dbReference>
<sequence length="115" mass="12809">MSKPVPKSDEPSFEDAMQRLDEIVAGMEDGQLSLEEMISSYEDGVRLLKLCRQRIDGARRRVELISADLEGGKASLTSFDDAADNDESAEDTEKSRSPARRRKTAETEGGEIRLF</sequence>
<evidence type="ECO:0000256" key="1">
    <source>
        <dbReference type="ARBA" id="ARBA00009998"/>
    </source>
</evidence>
<dbReference type="PANTHER" id="PTHR34137">
    <property type="entry name" value="EXODEOXYRIBONUCLEASE 7 SMALL SUBUNIT"/>
    <property type="match status" value="1"/>
</dbReference>
<feature type="compositionally biased region" description="Basic and acidic residues" evidence="7">
    <location>
        <begin position="104"/>
        <end position="115"/>
    </location>
</feature>
<dbReference type="GO" id="GO:0008855">
    <property type="term" value="F:exodeoxyribonuclease VII activity"/>
    <property type="evidence" value="ECO:0007669"/>
    <property type="project" value="UniProtKB-EC"/>
</dbReference>
<gene>
    <name evidence="6 8" type="primary">xseB</name>
    <name evidence="8" type="ORF">ACFQDI_07190</name>
</gene>
<dbReference type="NCBIfam" id="TIGR01280">
    <property type="entry name" value="xseB"/>
    <property type="match status" value="1"/>
</dbReference>
<dbReference type="SUPFAM" id="SSF116842">
    <property type="entry name" value="XseB-like"/>
    <property type="match status" value="1"/>
</dbReference>
<comment type="function">
    <text evidence="6">Bidirectionally degrades single-stranded DNA into large acid-insoluble oligonucleotides, which are then degraded further into small acid-soluble oligonucleotides.</text>
</comment>
<protein>
    <recommendedName>
        <fullName evidence="6">Exodeoxyribonuclease 7 small subunit</fullName>
        <ecNumber evidence="6">3.1.11.6</ecNumber>
    </recommendedName>
    <alternativeName>
        <fullName evidence="6">Exodeoxyribonuclease VII small subunit</fullName>
        <shortName evidence="6">Exonuclease VII small subunit</shortName>
    </alternativeName>
</protein>
<comment type="subunit">
    <text evidence="6">Heterooligomer composed of large and small subunits.</text>
</comment>
<dbReference type="Gene3D" id="1.10.287.1040">
    <property type="entry name" value="Exonuclease VII, small subunit"/>
    <property type="match status" value="1"/>
</dbReference>
<comment type="subcellular location">
    <subcellularLocation>
        <location evidence="6">Cytoplasm</location>
    </subcellularLocation>
</comment>
<feature type="region of interest" description="Disordered" evidence="7">
    <location>
        <begin position="75"/>
        <end position="115"/>
    </location>
</feature>
<dbReference type="PANTHER" id="PTHR34137:SF1">
    <property type="entry name" value="EXODEOXYRIBONUCLEASE 7 SMALL SUBUNIT"/>
    <property type="match status" value="1"/>
</dbReference>
<evidence type="ECO:0000256" key="5">
    <source>
        <dbReference type="ARBA" id="ARBA00022839"/>
    </source>
</evidence>
<evidence type="ECO:0000256" key="2">
    <source>
        <dbReference type="ARBA" id="ARBA00022490"/>
    </source>
</evidence>
<dbReference type="InterPro" id="IPR037004">
    <property type="entry name" value="Exonuc_VII_ssu_sf"/>
</dbReference>
<keyword evidence="2 6" id="KW-0963">Cytoplasm</keyword>
<feature type="compositionally biased region" description="Acidic residues" evidence="7">
    <location>
        <begin position="81"/>
        <end position="90"/>
    </location>
</feature>
<dbReference type="RefSeq" id="WP_377164899.1">
    <property type="nucleotide sequence ID" value="NZ_JBHSMQ010000002.1"/>
</dbReference>
<evidence type="ECO:0000256" key="3">
    <source>
        <dbReference type="ARBA" id="ARBA00022722"/>
    </source>
</evidence>
<evidence type="ECO:0000313" key="8">
    <source>
        <dbReference type="EMBL" id="MFC5454628.1"/>
    </source>
</evidence>
<evidence type="ECO:0000256" key="7">
    <source>
        <dbReference type="SAM" id="MobiDB-lite"/>
    </source>
</evidence>
<evidence type="ECO:0000256" key="4">
    <source>
        <dbReference type="ARBA" id="ARBA00022801"/>
    </source>
</evidence>
<proteinExistence type="inferred from homology"/>
<evidence type="ECO:0000256" key="6">
    <source>
        <dbReference type="HAMAP-Rule" id="MF_00337"/>
    </source>
</evidence>
<dbReference type="EMBL" id="JBHSMQ010000002">
    <property type="protein sequence ID" value="MFC5454628.1"/>
    <property type="molecule type" value="Genomic_DNA"/>
</dbReference>
<comment type="caution">
    <text evidence="8">The sequence shown here is derived from an EMBL/GenBank/DDBJ whole genome shotgun (WGS) entry which is preliminary data.</text>
</comment>
<comment type="similarity">
    <text evidence="1 6">Belongs to the XseB family.</text>
</comment>
<keyword evidence="9" id="KW-1185">Reference proteome</keyword>
<reference evidence="9" key="1">
    <citation type="journal article" date="2019" name="Int. J. Syst. Evol. Microbiol.">
        <title>The Global Catalogue of Microorganisms (GCM) 10K type strain sequencing project: providing services to taxonomists for standard genome sequencing and annotation.</title>
        <authorList>
            <consortium name="The Broad Institute Genomics Platform"/>
            <consortium name="The Broad Institute Genome Sequencing Center for Infectious Disease"/>
            <person name="Wu L."/>
            <person name="Ma J."/>
        </authorList>
    </citation>
    <scope>NUCLEOTIDE SEQUENCE [LARGE SCALE GENOMIC DNA]</scope>
    <source>
        <strain evidence="9">CGMCC 4.1469</strain>
    </source>
</reference>
<dbReference type="Pfam" id="PF02609">
    <property type="entry name" value="Exonuc_VII_S"/>
    <property type="match status" value="1"/>
</dbReference>
<accession>A0ABW0KPF8</accession>
<name>A0ABW0KPF8_9BACT</name>
<dbReference type="InterPro" id="IPR003761">
    <property type="entry name" value="Exonuc_VII_S"/>
</dbReference>
<organism evidence="8 9">
    <name type="scientific">Prosthecobacter fluviatilis</name>
    <dbReference type="NCBI Taxonomy" id="445931"/>
    <lineage>
        <taxon>Bacteria</taxon>
        <taxon>Pseudomonadati</taxon>
        <taxon>Verrucomicrobiota</taxon>
        <taxon>Verrucomicrobiia</taxon>
        <taxon>Verrucomicrobiales</taxon>
        <taxon>Verrucomicrobiaceae</taxon>
        <taxon>Prosthecobacter</taxon>
    </lineage>
</organism>
<evidence type="ECO:0000313" key="9">
    <source>
        <dbReference type="Proteomes" id="UP001596052"/>
    </source>
</evidence>
<keyword evidence="5 6" id="KW-0269">Exonuclease</keyword>
<dbReference type="Proteomes" id="UP001596052">
    <property type="component" value="Unassembled WGS sequence"/>
</dbReference>
<keyword evidence="4 6" id="KW-0378">Hydrolase</keyword>
<keyword evidence="3 6" id="KW-0540">Nuclease</keyword>